<keyword evidence="5" id="KW-1185">Reference proteome</keyword>
<dbReference type="SMART" id="SM01080">
    <property type="entry name" value="CHASE2"/>
    <property type="match status" value="1"/>
</dbReference>
<dbReference type="RefSeq" id="WP_139717328.1">
    <property type="nucleotide sequence ID" value="NZ_CP040871.1"/>
</dbReference>
<sequence length="631" mass="69818">MARKLVKTLQDRIDAAMASLAVWFMDAWTIVERSWRRPLSRLALRLKYAFYPLLACAALGWLGWDWTHQRSLDAAENSIFDTVIQWRPIEPRPSGKTVVVEIDDCSIDYFSNRGQGGWPWPRQRHADLLDMLDRAGVRAAGIDVLFLDALREDPDGDAVLDAMASGGDGRFVFASKRQDPAFDADAPLRASQLPGAFRNDANAQAPGPRVMVLLPYGEAMAKHSALTNVSRGQDGVLRDVPLSEDVGGGWSLPTLPLRLAMLLQRRPGSAYPAEIRVNWREHSRMPYVSAANLLEGKQVCVDKAGEKRPDLKDAVVLVGYTASGISDSKPTPVNPAMPGVEVWAEATDALLHAGGIKVPPTSFKYLLAALLVMLTTYAFWRGEPHEDVDPIFVAINIALLAAAFVGLTYFGAFLDIFASIGFVSLCFGFCRLYSGVQRGRAVGNNDYRDEYDPRRHPWLVMARLRFIANPELDAFAAVRGKREYRRLLRRQLYAGGEAVMIEGIVERKSWLHEILDDLIVLVWEGTDEAAAMALAKRELDQLFASLNDGDLPLDAHGRVMICVSAAEIDDDNDDSVRGERVRLRELLGRDLNATDEWPLTADNRVYDATRPGATIAQTGNRGDTGCETPTD</sequence>
<feature type="transmembrane region" description="Helical" evidence="2">
    <location>
        <begin position="362"/>
        <end position="380"/>
    </location>
</feature>
<protein>
    <submittedName>
        <fullName evidence="4">CHASE2 domain-containing protein</fullName>
    </submittedName>
</protein>
<evidence type="ECO:0000256" key="2">
    <source>
        <dbReference type="SAM" id="Phobius"/>
    </source>
</evidence>
<keyword evidence="2" id="KW-0472">Membrane</keyword>
<feature type="compositionally biased region" description="Polar residues" evidence="1">
    <location>
        <begin position="615"/>
        <end position="631"/>
    </location>
</feature>
<gene>
    <name evidence="4" type="ORF">FHQ07_12945</name>
</gene>
<organism evidence="4 5">
    <name type="scientific">Thermomonas aquatica</name>
    <dbReference type="NCBI Taxonomy" id="2202149"/>
    <lineage>
        <taxon>Bacteria</taxon>
        <taxon>Pseudomonadati</taxon>
        <taxon>Pseudomonadota</taxon>
        <taxon>Gammaproteobacteria</taxon>
        <taxon>Lysobacterales</taxon>
        <taxon>Lysobacteraceae</taxon>
        <taxon>Thermomonas</taxon>
    </lineage>
</organism>
<feature type="transmembrane region" description="Helical" evidence="2">
    <location>
        <begin position="392"/>
        <end position="410"/>
    </location>
</feature>
<keyword evidence="2" id="KW-1133">Transmembrane helix</keyword>
<proteinExistence type="predicted"/>
<evidence type="ECO:0000259" key="3">
    <source>
        <dbReference type="SMART" id="SM01080"/>
    </source>
</evidence>
<name>A0A5B7ZT81_9GAMM</name>
<dbReference type="Proteomes" id="UP000308149">
    <property type="component" value="Chromosome"/>
</dbReference>
<evidence type="ECO:0000313" key="5">
    <source>
        <dbReference type="Proteomes" id="UP000308149"/>
    </source>
</evidence>
<evidence type="ECO:0000256" key="1">
    <source>
        <dbReference type="SAM" id="MobiDB-lite"/>
    </source>
</evidence>
<keyword evidence="2" id="KW-0812">Transmembrane</keyword>
<accession>A0A5B7ZT81</accession>
<dbReference type="EMBL" id="CP040871">
    <property type="protein sequence ID" value="QDA58148.1"/>
    <property type="molecule type" value="Genomic_DNA"/>
</dbReference>
<dbReference type="InterPro" id="IPR007890">
    <property type="entry name" value="CHASE2"/>
</dbReference>
<evidence type="ECO:0000313" key="4">
    <source>
        <dbReference type="EMBL" id="QDA58148.1"/>
    </source>
</evidence>
<dbReference type="Pfam" id="PF05226">
    <property type="entry name" value="CHASE2"/>
    <property type="match status" value="1"/>
</dbReference>
<feature type="transmembrane region" description="Helical" evidence="2">
    <location>
        <begin position="43"/>
        <end position="64"/>
    </location>
</feature>
<feature type="region of interest" description="Disordered" evidence="1">
    <location>
        <begin position="612"/>
        <end position="631"/>
    </location>
</feature>
<dbReference type="OrthoDB" id="9803824at2"/>
<dbReference type="AlphaFoldDB" id="A0A5B7ZT81"/>
<dbReference type="KEGG" id="thes:FHQ07_12945"/>
<feature type="domain" description="CHASE2" evidence="3">
    <location>
        <begin position="72"/>
        <end position="379"/>
    </location>
</feature>
<reference evidence="4 5" key="1">
    <citation type="submission" date="2019-06" db="EMBL/GenBank/DDBJ databases">
        <title>Thermomonas aquatica sp. nov., isolated from an industrial wastewater treatment plant.</title>
        <authorList>
            <person name="Jeon J.H."/>
            <person name="Park D.-S."/>
        </authorList>
    </citation>
    <scope>NUCLEOTIDE SEQUENCE [LARGE SCALE GENOMIC DNA]</scope>
    <source>
        <strain evidence="4 5">SY21</strain>
    </source>
</reference>